<dbReference type="GO" id="GO:0071203">
    <property type="term" value="C:WASH complex"/>
    <property type="evidence" value="ECO:0007669"/>
    <property type="project" value="InterPro"/>
</dbReference>
<dbReference type="GO" id="GO:0005769">
    <property type="term" value="C:early endosome"/>
    <property type="evidence" value="ECO:0007669"/>
    <property type="project" value="InterPro"/>
</dbReference>
<dbReference type="GO" id="GO:0005829">
    <property type="term" value="C:cytosol"/>
    <property type="evidence" value="ECO:0007669"/>
    <property type="project" value="GOC"/>
</dbReference>
<evidence type="ECO:0000313" key="6">
    <source>
        <dbReference type="EMBL" id="KAK0168858.1"/>
    </source>
</evidence>
<keyword evidence="3" id="KW-0175">Coiled coil</keyword>
<feature type="region of interest" description="Disordered" evidence="4">
    <location>
        <begin position="482"/>
        <end position="510"/>
    </location>
</feature>
<reference evidence="6" key="2">
    <citation type="submission" date="2023-03" db="EMBL/GenBank/DDBJ databases">
        <authorList>
            <person name="Inwood S.N."/>
            <person name="Skelly J.G."/>
            <person name="Guhlin J."/>
            <person name="Harrop T.W.R."/>
            <person name="Goldson S.G."/>
            <person name="Dearden P.K."/>
        </authorList>
    </citation>
    <scope>NUCLEOTIDE SEQUENCE</scope>
    <source>
        <strain evidence="6">Lincoln</strain>
        <tissue evidence="6">Whole body</tissue>
    </source>
</reference>
<protein>
    <recommendedName>
        <fullName evidence="5">WH2 domain-containing protein</fullName>
    </recommendedName>
</protein>
<dbReference type="PANTHER" id="PTHR23331:SF1">
    <property type="entry name" value="WASH COMPLEX SUBUNIT 1"/>
    <property type="match status" value="1"/>
</dbReference>
<dbReference type="GO" id="GO:0006887">
    <property type="term" value="P:exocytosis"/>
    <property type="evidence" value="ECO:0007669"/>
    <property type="project" value="TreeGrafter"/>
</dbReference>
<feature type="compositionally biased region" description="Pro residues" evidence="4">
    <location>
        <begin position="358"/>
        <end position="385"/>
    </location>
</feature>
<dbReference type="GO" id="GO:0032456">
    <property type="term" value="P:endocytic recycling"/>
    <property type="evidence" value="ECO:0007669"/>
    <property type="project" value="TreeGrafter"/>
</dbReference>
<dbReference type="PROSITE" id="PS51082">
    <property type="entry name" value="WH2"/>
    <property type="match status" value="1"/>
</dbReference>
<evidence type="ECO:0000313" key="7">
    <source>
        <dbReference type="Proteomes" id="UP001168972"/>
    </source>
</evidence>
<organism evidence="6 7">
    <name type="scientific">Microctonus hyperodae</name>
    <name type="common">Parasitoid wasp</name>
    <dbReference type="NCBI Taxonomy" id="165561"/>
    <lineage>
        <taxon>Eukaryota</taxon>
        <taxon>Metazoa</taxon>
        <taxon>Ecdysozoa</taxon>
        <taxon>Arthropoda</taxon>
        <taxon>Hexapoda</taxon>
        <taxon>Insecta</taxon>
        <taxon>Pterygota</taxon>
        <taxon>Neoptera</taxon>
        <taxon>Endopterygota</taxon>
        <taxon>Hymenoptera</taxon>
        <taxon>Apocrita</taxon>
        <taxon>Ichneumonoidea</taxon>
        <taxon>Braconidae</taxon>
        <taxon>Euphorinae</taxon>
        <taxon>Microctonus</taxon>
    </lineage>
</organism>
<dbReference type="GO" id="GO:0055037">
    <property type="term" value="C:recycling endosome"/>
    <property type="evidence" value="ECO:0007669"/>
    <property type="project" value="TreeGrafter"/>
</dbReference>
<proteinExistence type="inferred from homology"/>
<comment type="caution">
    <text evidence="6">The sequence shown here is derived from an EMBL/GenBank/DDBJ whole genome shotgun (WGS) entry which is preliminary data.</text>
</comment>
<name>A0AA39FG20_MICHY</name>
<feature type="compositionally biased region" description="Polar residues" evidence="4">
    <location>
        <begin position="347"/>
        <end position="356"/>
    </location>
</feature>
<keyword evidence="7" id="KW-1185">Reference proteome</keyword>
<evidence type="ECO:0000256" key="4">
    <source>
        <dbReference type="SAM" id="MobiDB-lite"/>
    </source>
</evidence>
<keyword evidence="2" id="KW-0009">Actin-binding</keyword>
<dbReference type="PANTHER" id="PTHR23331">
    <property type="entry name" value="CXYORF1"/>
    <property type="match status" value="1"/>
</dbReference>
<dbReference type="Proteomes" id="UP001168972">
    <property type="component" value="Unassembled WGS sequence"/>
</dbReference>
<evidence type="ECO:0000259" key="5">
    <source>
        <dbReference type="PROSITE" id="PS51082"/>
    </source>
</evidence>
<accession>A0AA39FG20</accession>
<gene>
    <name evidence="6" type="ORF">PV327_002623</name>
</gene>
<feature type="domain" description="WH2" evidence="5">
    <location>
        <begin position="409"/>
        <end position="431"/>
    </location>
</feature>
<dbReference type="GO" id="GO:0043015">
    <property type="term" value="F:gamma-tubulin binding"/>
    <property type="evidence" value="ECO:0007669"/>
    <property type="project" value="TreeGrafter"/>
</dbReference>
<evidence type="ECO:0000256" key="2">
    <source>
        <dbReference type="ARBA" id="ARBA00023203"/>
    </source>
</evidence>
<dbReference type="GO" id="GO:0034314">
    <property type="term" value="P:Arp2/3 complex-mediated actin nucleation"/>
    <property type="evidence" value="ECO:0007669"/>
    <property type="project" value="InterPro"/>
</dbReference>
<dbReference type="EMBL" id="JAQQBR010001831">
    <property type="protein sequence ID" value="KAK0168858.1"/>
    <property type="molecule type" value="Genomic_DNA"/>
</dbReference>
<dbReference type="AlphaFoldDB" id="A0AA39FG20"/>
<dbReference type="InterPro" id="IPR028290">
    <property type="entry name" value="WASH1"/>
</dbReference>
<sequence length="510" mass="55709">MHMIMREKIEIGIIPDDCNHEGTIIQIANRLDDLRLAASHIFQDIDNKLVTYSKRLSGVKEKANKLQDQLIYLQDNMSLKAIKMYSDAKYPAYCTYQEYKTMMSIPTKDEDSVDVPTSNIPSEKPLVNNSTESTIKVEHYATELNLKEKLQFYYVMSKPLIKNDSSLTSKSLPNHVSSVSALSFGKDDVPDRLSHIFQSNINNTKQMEDAPDSIVQPWHSSDFESPSYLYAPTLGEVPQIDVPAILPDLPGIVDDEKFVLDLSFQNPINPSSAVTSPTSRVDFPNATSTKMDEKLLNLQDSTLNLPNILDQGYSSSSLQPPLPKPPSSSVVPTEQSTSNTTTHNSSMAQNIAESMQPSLPPPPPPPPPPPLSPPPPPPPPPPPATNPSQLTERKAEVTNTPTPKSTGDDRTNLMAAIRAAGGVGKAKLRSAVSSVEHPSDRWSSASVGGDLIADLHAKLSLRRKGIAGGGMSAMERVSQLIAPPPLNSNEADRNSTSEYDSQPDADDWEE</sequence>
<feature type="compositionally biased region" description="Acidic residues" evidence="4">
    <location>
        <begin position="501"/>
        <end position="510"/>
    </location>
</feature>
<dbReference type="InterPro" id="IPR003124">
    <property type="entry name" value="WH2_dom"/>
</dbReference>
<feature type="coiled-coil region" evidence="3">
    <location>
        <begin position="49"/>
        <end position="76"/>
    </location>
</feature>
<evidence type="ECO:0000256" key="1">
    <source>
        <dbReference type="ARBA" id="ARBA00005602"/>
    </source>
</evidence>
<dbReference type="Pfam" id="PF11945">
    <property type="entry name" value="WASH_WAHD"/>
    <property type="match status" value="1"/>
</dbReference>
<dbReference type="InterPro" id="IPR021854">
    <property type="entry name" value="WASH1_WAHD"/>
</dbReference>
<comment type="similarity">
    <text evidence="1">Belongs to the WASH1 family.</text>
</comment>
<reference evidence="6" key="1">
    <citation type="journal article" date="2023" name="bioRxiv">
        <title>Scaffold-level genome assemblies of two parasitoid biocontrol wasps reveal the parthenogenesis mechanism and an associated novel virus.</title>
        <authorList>
            <person name="Inwood S."/>
            <person name="Skelly J."/>
            <person name="Guhlin J."/>
            <person name="Harrop T."/>
            <person name="Goldson S."/>
            <person name="Dearden P."/>
        </authorList>
    </citation>
    <scope>NUCLEOTIDE SEQUENCE</scope>
    <source>
        <strain evidence="6">Lincoln</strain>
        <tissue evidence="6">Whole body</tissue>
    </source>
</reference>
<evidence type="ECO:0000256" key="3">
    <source>
        <dbReference type="SAM" id="Coils"/>
    </source>
</evidence>
<dbReference type="GO" id="GO:0043014">
    <property type="term" value="F:alpha-tubulin binding"/>
    <property type="evidence" value="ECO:0007669"/>
    <property type="project" value="InterPro"/>
</dbReference>
<feature type="compositionally biased region" description="Low complexity" evidence="4">
    <location>
        <begin position="327"/>
        <end position="346"/>
    </location>
</feature>
<dbReference type="GO" id="GO:0042147">
    <property type="term" value="P:retrograde transport, endosome to Golgi"/>
    <property type="evidence" value="ECO:0007669"/>
    <property type="project" value="TreeGrafter"/>
</dbReference>
<dbReference type="GO" id="GO:0003779">
    <property type="term" value="F:actin binding"/>
    <property type="evidence" value="ECO:0007669"/>
    <property type="project" value="UniProtKB-KW"/>
</dbReference>
<feature type="region of interest" description="Disordered" evidence="4">
    <location>
        <begin position="307"/>
        <end position="411"/>
    </location>
</feature>